<evidence type="ECO:0000256" key="1">
    <source>
        <dbReference type="SAM" id="Coils"/>
    </source>
</evidence>
<keyword evidence="3" id="KW-0732">Signal</keyword>
<evidence type="ECO:0000256" key="2">
    <source>
        <dbReference type="SAM" id="MobiDB-lite"/>
    </source>
</evidence>
<evidence type="ECO:0000313" key="4">
    <source>
        <dbReference type="EMBL" id="CAA9268154.1"/>
    </source>
</evidence>
<evidence type="ECO:0000256" key="3">
    <source>
        <dbReference type="SAM" id="SignalP"/>
    </source>
</evidence>
<feature type="signal peptide" evidence="3">
    <location>
        <begin position="1"/>
        <end position="21"/>
    </location>
</feature>
<organism evidence="4">
    <name type="scientific">uncultured Chthoniobacterales bacterium</name>
    <dbReference type="NCBI Taxonomy" id="1836801"/>
    <lineage>
        <taxon>Bacteria</taxon>
        <taxon>Pseudomonadati</taxon>
        <taxon>Verrucomicrobiota</taxon>
        <taxon>Spartobacteria</taxon>
        <taxon>Chthoniobacterales</taxon>
        <taxon>environmental samples</taxon>
    </lineage>
</organism>
<feature type="region of interest" description="Disordered" evidence="2">
    <location>
        <begin position="23"/>
        <end position="52"/>
    </location>
</feature>
<feature type="chain" id="PRO_5027031219" evidence="3">
    <location>
        <begin position="22"/>
        <end position="209"/>
    </location>
</feature>
<keyword evidence="1" id="KW-0175">Coiled coil</keyword>
<name>A0A6J4J4M7_9BACT</name>
<feature type="coiled-coil region" evidence="1">
    <location>
        <begin position="106"/>
        <end position="169"/>
    </location>
</feature>
<gene>
    <name evidence="4" type="ORF">AVDCRST_MAG42-3102</name>
</gene>
<dbReference type="AlphaFoldDB" id="A0A6J4J4M7"/>
<accession>A0A6J4J4M7</accession>
<proteinExistence type="predicted"/>
<dbReference type="EMBL" id="CADCTA010000114">
    <property type="protein sequence ID" value="CAA9268154.1"/>
    <property type="molecule type" value="Genomic_DNA"/>
</dbReference>
<reference evidence="4" key="1">
    <citation type="submission" date="2020-02" db="EMBL/GenBank/DDBJ databases">
        <authorList>
            <person name="Meier V. D."/>
        </authorList>
    </citation>
    <scope>NUCLEOTIDE SEQUENCE</scope>
    <source>
        <strain evidence="4">AVDCRST_MAG42</strain>
    </source>
</reference>
<sequence length="209" mass="22157">MKRWIGALLCSIALLTASAGANDDLPLPTRDGEEPGEIEPPLLIQSRGRDGSIADLPGTPTEPASADVAKLETDLLRAQKRAAGADRLYRAGIIAKVDAEQRALKVVQLEAAIAQARLGAAKAKAESTGDAATEASVANAEASAKRALEERQRAELEAAFRNLQRQQKLLALGSGRKADVTRAEARLAELQQAELVELQPSGQPQQVKQ</sequence>
<protein>
    <submittedName>
        <fullName evidence="4">Uncharacterized protein</fullName>
    </submittedName>
</protein>